<dbReference type="Proteomes" id="UP001417504">
    <property type="component" value="Unassembled WGS sequence"/>
</dbReference>
<organism evidence="1 3">
    <name type="scientific">Stephania japonica</name>
    <dbReference type="NCBI Taxonomy" id="461633"/>
    <lineage>
        <taxon>Eukaryota</taxon>
        <taxon>Viridiplantae</taxon>
        <taxon>Streptophyta</taxon>
        <taxon>Embryophyta</taxon>
        <taxon>Tracheophyta</taxon>
        <taxon>Spermatophyta</taxon>
        <taxon>Magnoliopsida</taxon>
        <taxon>Ranunculales</taxon>
        <taxon>Menispermaceae</taxon>
        <taxon>Menispermoideae</taxon>
        <taxon>Cissampelideae</taxon>
        <taxon>Stephania</taxon>
    </lineage>
</organism>
<keyword evidence="3" id="KW-1185">Reference proteome</keyword>
<comment type="caution">
    <text evidence="1">The sequence shown here is derived from an EMBL/GenBank/DDBJ whole genome shotgun (WGS) entry which is preliminary data.</text>
</comment>
<sequence>MEMDPPRMQSTSNPKSALQWDNGLWMSILCGKKSKWRVSTTMSTSRHCDPLLHHQLFVT</sequence>
<evidence type="ECO:0000313" key="3">
    <source>
        <dbReference type="Proteomes" id="UP001417504"/>
    </source>
</evidence>
<accession>A0AAP0PBD5</accession>
<dbReference type="AlphaFoldDB" id="A0AAP0PBD5"/>
<evidence type="ECO:0000313" key="2">
    <source>
        <dbReference type="EMBL" id="KAK9137876.1"/>
    </source>
</evidence>
<protein>
    <submittedName>
        <fullName evidence="1">Uncharacterized protein</fullName>
    </submittedName>
</protein>
<reference evidence="1 3" key="1">
    <citation type="submission" date="2024-01" db="EMBL/GenBank/DDBJ databases">
        <title>Genome assemblies of Stephania.</title>
        <authorList>
            <person name="Yang L."/>
        </authorList>
    </citation>
    <scope>NUCLEOTIDE SEQUENCE [LARGE SCALE GENOMIC DNA]</scope>
    <source>
        <strain evidence="1">QJT</strain>
        <tissue evidence="1">Leaf</tissue>
    </source>
</reference>
<name>A0AAP0PBD5_9MAGN</name>
<proteinExistence type="predicted"/>
<evidence type="ECO:0000313" key="1">
    <source>
        <dbReference type="EMBL" id="KAK9137872.1"/>
    </source>
</evidence>
<dbReference type="EMBL" id="JBBNAE010000003">
    <property type="protein sequence ID" value="KAK9137872.1"/>
    <property type="molecule type" value="Genomic_DNA"/>
</dbReference>
<dbReference type="EMBL" id="JBBNAE010000003">
    <property type="protein sequence ID" value="KAK9137876.1"/>
    <property type="molecule type" value="Genomic_DNA"/>
</dbReference>
<gene>
    <name evidence="1" type="ORF">Sjap_008466</name>
    <name evidence="2" type="ORF">Sjap_008470</name>
</gene>